<dbReference type="Proteomes" id="UP000693946">
    <property type="component" value="Unassembled WGS sequence"/>
</dbReference>
<keyword evidence="5" id="KW-1185">Reference proteome</keyword>
<feature type="compositionally biased region" description="Acidic residues" evidence="2">
    <location>
        <begin position="270"/>
        <end position="281"/>
    </location>
</feature>
<dbReference type="PROSITE" id="PS50158">
    <property type="entry name" value="ZF_CCHC"/>
    <property type="match status" value="2"/>
</dbReference>
<dbReference type="PANTHER" id="PTHR22639">
    <property type="entry name" value="GAG-RELATED PROTEIN"/>
    <property type="match status" value="1"/>
</dbReference>
<accession>A0AAV6PKM5</accession>
<gene>
    <name evidence="4" type="ORF">JOB18_024486</name>
</gene>
<keyword evidence="1" id="KW-0862">Zinc</keyword>
<dbReference type="InterPro" id="IPR042509">
    <property type="entry name" value="ZCCHC3"/>
</dbReference>
<protein>
    <recommendedName>
        <fullName evidence="3">CCHC-type domain-containing protein</fullName>
    </recommendedName>
</protein>
<evidence type="ECO:0000259" key="3">
    <source>
        <dbReference type="PROSITE" id="PS50158"/>
    </source>
</evidence>
<sequence>MDGPQNNDLTKQRIMAKEIKNTENGDREKNDGTQRKYEKELTLQIELTGTEKVPIMELLKCVRGLCGGLIACRCIGTDKYEITMTNTVGKSRLLDGFKIGTTIVMAKELNNDELVVSFLTLPAYISDQEIIDKLHGWGVSAISQIKRRMWPGTNIADGTRYVKVKFNQTVQSLPYSARFNTATGPEYFRVLHDRQVKVCRMCLQPGHILRECPEFCCHKCGVQGHYARECHKAVKRCELCHNNMENCICNESEPESIAESELEREQTEGSTEDSAGEEEAEIAPAEVRTECGVEKGPPAQPPRAEKITTNVETSGESLPEAQNDEAQPDNEKKVAGAEKLQARGTRSTPTAESAPLSPPHSEKEPTVSPSPSADSDSEMDLSVVSLARKRQNTDKSGKTNKKKQNRKK</sequence>
<evidence type="ECO:0000313" key="4">
    <source>
        <dbReference type="EMBL" id="KAG7470328.1"/>
    </source>
</evidence>
<evidence type="ECO:0000256" key="2">
    <source>
        <dbReference type="SAM" id="MobiDB-lite"/>
    </source>
</evidence>
<dbReference type="PANTHER" id="PTHR22639:SF3">
    <property type="entry name" value="ZINC FINGER CCHC DOMAIN-CONTAINING PROTEIN 3"/>
    <property type="match status" value="1"/>
</dbReference>
<feature type="region of interest" description="Disordered" evidence="2">
    <location>
        <begin position="258"/>
        <end position="408"/>
    </location>
</feature>
<reference evidence="4 5" key="1">
    <citation type="journal article" date="2021" name="Sci. Rep.">
        <title>Chromosome anchoring in Senegalese sole (Solea senegalensis) reveals sex-associated markers and genome rearrangements in flatfish.</title>
        <authorList>
            <person name="Guerrero-Cozar I."/>
            <person name="Gomez-Garrido J."/>
            <person name="Berbel C."/>
            <person name="Martinez-Blanch J.F."/>
            <person name="Alioto T."/>
            <person name="Claros M.G."/>
            <person name="Gagnaire P.A."/>
            <person name="Manchado M."/>
        </authorList>
    </citation>
    <scope>NUCLEOTIDE SEQUENCE [LARGE SCALE GENOMIC DNA]</scope>
    <source>
        <strain evidence="4">Sse05_10M</strain>
    </source>
</reference>
<dbReference type="GO" id="GO:0008270">
    <property type="term" value="F:zinc ion binding"/>
    <property type="evidence" value="ECO:0007669"/>
    <property type="project" value="UniProtKB-KW"/>
</dbReference>
<evidence type="ECO:0000313" key="5">
    <source>
        <dbReference type="Proteomes" id="UP000693946"/>
    </source>
</evidence>
<keyword evidence="1" id="KW-0479">Metal-binding</keyword>
<dbReference type="GO" id="GO:0002218">
    <property type="term" value="P:activation of innate immune response"/>
    <property type="evidence" value="ECO:0007669"/>
    <property type="project" value="InterPro"/>
</dbReference>
<dbReference type="AlphaFoldDB" id="A0AAV6PKM5"/>
<feature type="compositionally biased region" description="Basic and acidic residues" evidence="2">
    <location>
        <begin position="15"/>
        <end position="35"/>
    </location>
</feature>
<dbReference type="SMART" id="SM00343">
    <property type="entry name" value="ZnF_C2HC"/>
    <property type="match status" value="2"/>
</dbReference>
<feature type="domain" description="CCHC-type" evidence="3">
    <location>
        <begin position="217"/>
        <end position="230"/>
    </location>
</feature>
<proteinExistence type="predicted"/>
<comment type="caution">
    <text evidence="4">The sequence shown here is derived from an EMBL/GenBank/DDBJ whole genome shotgun (WGS) entry which is preliminary data.</text>
</comment>
<feature type="compositionally biased region" description="Basic residues" evidence="2">
    <location>
        <begin position="398"/>
        <end position="408"/>
    </location>
</feature>
<feature type="domain" description="CCHC-type" evidence="3">
    <location>
        <begin position="199"/>
        <end position="214"/>
    </location>
</feature>
<feature type="region of interest" description="Disordered" evidence="2">
    <location>
        <begin position="1"/>
        <end position="35"/>
    </location>
</feature>
<organism evidence="4 5">
    <name type="scientific">Solea senegalensis</name>
    <name type="common">Senegalese sole</name>
    <dbReference type="NCBI Taxonomy" id="28829"/>
    <lineage>
        <taxon>Eukaryota</taxon>
        <taxon>Metazoa</taxon>
        <taxon>Chordata</taxon>
        <taxon>Craniata</taxon>
        <taxon>Vertebrata</taxon>
        <taxon>Euteleostomi</taxon>
        <taxon>Actinopterygii</taxon>
        <taxon>Neopterygii</taxon>
        <taxon>Teleostei</taxon>
        <taxon>Neoteleostei</taxon>
        <taxon>Acanthomorphata</taxon>
        <taxon>Carangaria</taxon>
        <taxon>Pleuronectiformes</taxon>
        <taxon>Pleuronectoidei</taxon>
        <taxon>Soleidae</taxon>
        <taxon>Solea</taxon>
    </lineage>
</organism>
<dbReference type="GO" id="GO:0003723">
    <property type="term" value="F:RNA binding"/>
    <property type="evidence" value="ECO:0007669"/>
    <property type="project" value="InterPro"/>
</dbReference>
<dbReference type="InterPro" id="IPR001878">
    <property type="entry name" value="Znf_CCHC"/>
</dbReference>
<dbReference type="EMBL" id="JAGKHQ010000280">
    <property type="protein sequence ID" value="KAG7470328.1"/>
    <property type="molecule type" value="Genomic_DNA"/>
</dbReference>
<evidence type="ECO:0000256" key="1">
    <source>
        <dbReference type="PROSITE-ProRule" id="PRU00047"/>
    </source>
</evidence>
<feature type="compositionally biased region" description="Polar residues" evidence="2">
    <location>
        <begin position="307"/>
        <end position="316"/>
    </location>
</feature>
<name>A0AAV6PKM5_SOLSE</name>
<dbReference type="GO" id="GO:0003690">
    <property type="term" value="F:double-stranded DNA binding"/>
    <property type="evidence" value="ECO:0007669"/>
    <property type="project" value="InterPro"/>
</dbReference>
<keyword evidence="1" id="KW-0863">Zinc-finger</keyword>